<dbReference type="AlphaFoldDB" id="A0A382R9A2"/>
<dbReference type="GO" id="GO:0010038">
    <property type="term" value="P:response to metal ion"/>
    <property type="evidence" value="ECO:0007669"/>
    <property type="project" value="InterPro"/>
</dbReference>
<dbReference type="GO" id="GO:0005507">
    <property type="term" value="F:copper ion binding"/>
    <property type="evidence" value="ECO:0007669"/>
    <property type="project" value="TreeGrafter"/>
</dbReference>
<dbReference type="InterPro" id="IPR011322">
    <property type="entry name" value="N-reg_PII-like_a/b"/>
</dbReference>
<reference evidence="2" key="1">
    <citation type="submission" date="2018-05" db="EMBL/GenBank/DDBJ databases">
        <authorList>
            <person name="Lanie J.A."/>
            <person name="Ng W.-L."/>
            <person name="Kazmierczak K.M."/>
            <person name="Andrzejewski T.M."/>
            <person name="Davidsen T.M."/>
            <person name="Wayne K.J."/>
            <person name="Tettelin H."/>
            <person name="Glass J.I."/>
            <person name="Rusch D."/>
            <person name="Podicherti R."/>
            <person name="Tsui H.-C.T."/>
            <person name="Winkler M.E."/>
        </authorList>
    </citation>
    <scope>NUCLEOTIDE SEQUENCE</scope>
</reference>
<sequence>MSYFLVYVTTSSEYEATNIAEVVVKGRQAACANILGKSTSIYNWEGELKTETETVLLLKTTTEKLDPLIKRLKQIHSYECPCIIALGIQQGNADFLNWIAKEVS</sequence>
<dbReference type="InterPro" id="IPR015867">
    <property type="entry name" value="N-reg_PII/ATP_PRibTrfase_C"/>
</dbReference>
<protein>
    <recommendedName>
        <fullName evidence="3">Divalent-cation tolerance protein CutA</fullName>
    </recommendedName>
</protein>
<dbReference type="InterPro" id="IPR004323">
    <property type="entry name" value="Ion_tolerance_CutA"/>
</dbReference>
<organism evidence="2">
    <name type="scientific">marine metagenome</name>
    <dbReference type="NCBI Taxonomy" id="408172"/>
    <lineage>
        <taxon>unclassified sequences</taxon>
        <taxon>metagenomes</taxon>
        <taxon>ecological metagenomes</taxon>
    </lineage>
</organism>
<comment type="similarity">
    <text evidence="1">Belongs to the CutA family.</text>
</comment>
<evidence type="ECO:0000313" key="2">
    <source>
        <dbReference type="EMBL" id="SVC93792.1"/>
    </source>
</evidence>
<evidence type="ECO:0000256" key="1">
    <source>
        <dbReference type="ARBA" id="ARBA00010169"/>
    </source>
</evidence>
<dbReference type="EMBL" id="UINC01119739">
    <property type="protein sequence ID" value="SVC93792.1"/>
    <property type="molecule type" value="Genomic_DNA"/>
</dbReference>
<dbReference type="PANTHER" id="PTHR23419:SF8">
    <property type="entry name" value="FI09726P"/>
    <property type="match status" value="1"/>
</dbReference>
<accession>A0A382R9A2</accession>
<gene>
    <name evidence="2" type="ORF">METZ01_LOCUS346646</name>
</gene>
<dbReference type="SUPFAM" id="SSF54913">
    <property type="entry name" value="GlnB-like"/>
    <property type="match status" value="1"/>
</dbReference>
<dbReference type="Gene3D" id="3.30.70.120">
    <property type="match status" value="1"/>
</dbReference>
<proteinExistence type="inferred from homology"/>
<evidence type="ECO:0008006" key="3">
    <source>
        <dbReference type="Google" id="ProtNLM"/>
    </source>
</evidence>
<dbReference type="PANTHER" id="PTHR23419">
    <property type="entry name" value="DIVALENT CATION TOLERANCE CUTA-RELATED"/>
    <property type="match status" value="1"/>
</dbReference>
<name>A0A382R9A2_9ZZZZ</name>
<dbReference type="Pfam" id="PF03091">
    <property type="entry name" value="CutA1"/>
    <property type="match status" value="1"/>
</dbReference>